<dbReference type="AlphaFoldDB" id="A0ABD0L1S0"/>
<keyword evidence="2" id="KW-1185">Reference proteome</keyword>
<sequence length="110" mass="12627">MWLFQIRSFSLPQADIVLVTVVRKHIWCRLRYYFRPDEFPVGMQDAASTMRGEWRVKSLMAVAEVFIDCSVFASVSALIISAPALIRLLTTEYSIMTTDLSVSYFYHPGP</sequence>
<comment type="caution">
    <text evidence="1">The sequence shown here is derived from an EMBL/GenBank/DDBJ whole genome shotgun (WGS) entry which is preliminary data.</text>
</comment>
<evidence type="ECO:0000313" key="2">
    <source>
        <dbReference type="Proteomes" id="UP001519460"/>
    </source>
</evidence>
<reference evidence="1 2" key="1">
    <citation type="journal article" date="2023" name="Sci. Data">
        <title>Genome assembly of the Korean intertidal mud-creeper Batillaria attramentaria.</title>
        <authorList>
            <person name="Patra A.K."/>
            <person name="Ho P.T."/>
            <person name="Jun S."/>
            <person name="Lee S.J."/>
            <person name="Kim Y."/>
            <person name="Won Y.J."/>
        </authorList>
    </citation>
    <scope>NUCLEOTIDE SEQUENCE [LARGE SCALE GENOMIC DNA]</scope>
    <source>
        <strain evidence="1">Wonlab-2016</strain>
    </source>
</reference>
<protein>
    <submittedName>
        <fullName evidence="1">Uncharacterized protein</fullName>
    </submittedName>
</protein>
<gene>
    <name evidence="1" type="ORF">BaRGS_00015354</name>
</gene>
<proteinExistence type="predicted"/>
<accession>A0ABD0L1S0</accession>
<evidence type="ECO:0000313" key="1">
    <source>
        <dbReference type="EMBL" id="KAK7493454.1"/>
    </source>
</evidence>
<dbReference type="EMBL" id="JACVVK020000093">
    <property type="protein sequence ID" value="KAK7493454.1"/>
    <property type="molecule type" value="Genomic_DNA"/>
</dbReference>
<name>A0ABD0L1S0_9CAEN</name>
<dbReference type="Proteomes" id="UP001519460">
    <property type="component" value="Unassembled WGS sequence"/>
</dbReference>
<organism evidence="1 2">
    <name type="scientific">Batillaria attramentaria</name>
    <dbReference type="NCBI Taxonomy" id="370345"/>
    <lineage>
        <taxon>Eukaryota</taxon>
        <taxon>Metazoa</taxon>
        <taxon>Spiralia</taxon>
        <taxon>Lophotrochozoa</taxon>
        <taxon>Mollusca</taxon>
        <taxon>Gastropoda</taxon>
        <taxon>Caenogastropoda</taxon>
        <taxon>Sorbeoconcha</taxon>
        <taxon>Cerithioidea</taxon>
        <taxon>Batillariidae</taxon>
        <taxon>Batillaria</taxon>
    </lineage>
</organism>